<reference evidence="5" key="1">
    <citation type="submission" date="2022-08" db="EMBL/GenBank/DDBJ databases">
        <title>Novel sulphate-reducing endosymbionts in the free-living metamonad Anaeramoeba.</title>
        <authorList>
            <person name="Jerlstrom-Hultqvist J."/>
            <person name="Cepicka I."/>
            <person name="Gallot-Lavallee L."/>
            <person name="Salas-Leiva D."/>
            <person name="Curtis B.A."/>
            <person name="Zahonova K."/>
            <person name="Pipaliya S."/>
            <person name="Dacks J."/>
            <person name="Roger A.J."/>
        </authorList>
    </citation>
    <scope>NUCLEOTIDE SEQUENCE</scope>
    <source>
        <strain evidence="5">Busselton2</strain>
    </source>
</reference>
<gene>
    <name evidence="5" type="ORF">M0812_14867</name>
</gene>
<evidence type="ECO:0000313" key="6">
    <source>
        <dbReference type="Proteomes" id="UP001146793"/>
    </source>
</evidence>
<protein>
    <submittedName>
        <fullName evidence="5">Lysosomal thioesterase ppt2</fullName>
    </submittedName>
</protein>
<organism evidence="5 6">
    <name type="scientific">Anaeramoeba flamelloides</name>
    <dbReference type="NCBI Taxonomy" id="1746091"/>
    <lineage>
        <taxon>Eukaryota</taxon>
        <taxon>Metamonada</taxon>
        <taxon>Anaeramoebidae</taxon>
        <taxon>Anaeramoeba</taxon>
    </lineage>
</organism>
<name>A0AAV7Z9X1_9EUKA</name>
<evidence type="ECO:0000256" key="1">
    <source>
        <dbReference type="ARBA" id="ARBA00022729"/>
    </source>
</evidence>
<keyword evidence="4" id="KW-0325">Glycoprotein</keyword>
<dbReference type="GO" id="GO:0098599">
    <property type="term" value="F:palmitoyl hydrolase activity"/>
    <property type="evidence" value="ECO:0007669"/>
    <property type="project" value="InterPro"/>
</dbReference>
<dbReference type="InterPro" id="IPR002472">
    <property type="entry name" value="Palm_thioest"/>
</dbReference>
<dbReference type="PANTHER" id="PTHR11247">
    <property type="entry name" value="PALMITOYL-PROTEIN THIOESTERASE/DOLICHYLDIPHOSPHATASE 1"/>
    <property type="match status" value="1"/>
</dbReference>
<accession>A0AAV7Z9X1</accession>
<evidence type="ECO:0000256" key="3">
    <source>
        <dbReference type="ARBA" id="ARBA00023157"/>
    </source>
</evidence>
<keyword evidence="1" id="KW-0732">Signal</keyword>
<dbReference type="AlphaFoldDB" id="A0AAV7Z9X1"/>
<keyword evidence="2" id="KW-0378">Hydrolase</keyword>
<dbReference type="GO" id="GO:0016790">
    <property type="term" value="F:thiolester hydrolase activity"/>
    <property type="evidence" value="ECO:0007669"/>
    <property type="project" value="TreeGrafter"/>
</dbReference>
<dbReference type="PANTHER" id="PTHR11247:SF67">
    <property type="entry name" value="PALMITOYL-PROTEIN THIOESTERASE 3"/>
    <property type="match status" value="1"/>
</dbReference>
<evidence type="ECO:0000256" key="4">
    <source>
        <dbReference type="ARBA" id="ARBA00023180"/>
    </source>
</evidence>
<dbReference type="InterPro" id="IPR029058">
    <property type="entry name" value="AB_hydrolase_fold"/>
</dbReference>
<keyword evidence="3" id="KW-1015">Disulfide bond</keyword>
<dbReference type="SUPFAM" id="SSF53474">
    <property type="entry name" value="alpha/beta-Hydrolases"/>
    <property type="match status" value="1"/>
</dbReference>
<sequence>MHGITCDSSEMDPVVKWIHKYIGEDVYVYNMEIGDGYWDSIFNSMYNSVDEFAYKIQSDPILSKAEKINILAHSQGGLIARGYIEMFNDPPVSNFITWSSPHAGVFGTPKYDIEWVDKLLQEMPYIELGQRDVNPAQYWKDPYNYQDYLKKCVFLPYLNNELETKNPKYRDNIISLDHFVIQRSTDDSTVVPGESAWFDFYDENLKIVSYNKTTAYKEDWLGLRTLSESNRLIYQETDCPHGLYPHDECLDNFLKYTMQYLK</sequence>
<dbReference type="Pfam" id="PF02089">
    <property type="entry name" value="Palm_thioest"/>
    <property type="match status" value="1"/>
</dbReference>
<dbReference type="Proteomes" id="UP001146793">
    <property type="component" value="Unassembled WGS sequence"/>
</dbReference>
<evidence type="ECO:0000256" key="2">
    <source>
        <dbReference type="ARBA" id="ARBA00022801"/>
    </source>
</evidence>
<dbReference type="PRINTS" id="PR00414">
    <property type="entry name" value="PPTHIESTRASE"/>
</dbReference>
<dbReference type="GO" id="GO:0005764">
    <property type="term" value="C:lysosome"/>
    <property type="evidence" value="ECO:0007669"/>
    <property type="project" value="TreeGrafter"/>
</dbReference>
<dbReference type="EMBL" id="JANTQA010000032">
    <property type="protein sequence ID" value="KAJ3438852.1"/>
    <property type="molecule type" value="Genomic_DNA"/>
</dbReference>
<comment type="caution">
    <text evidence="5">The sequence shown here is derived from an EMBL/GenBank/DDBJ whole genome shotgun (WGS) entry which is preliminary data.</text>
</comment>
<proteinExistence type="predicted"/>
<dbReference type="Gene3D" id="3.40.50.1820">
    <property type="entry name" value="alpha/beta hydrolase"/>
    <property type="match status" value="1"/>
</dbReference>
<evidence type="ECO:0000313" key="5">
    <source>
        <dbReference type="EMBL" id="KAJ3438852.1"/>
    </source>
</evidence>